<organism evidence="1 2">
    <name type="scientific">Schaalia cardiffensis F0333</name>
    <dbReference type="NCBI Taxonomy" id="888050"/>
    <lineage>
        <taxon>Bacteria</taxon>
        <taxon>Bacillati</taxon>
        <taxon>Actinomycetota</taxon>
        <taxon>Actinomycetes</taxon>
        <taxon>Actinomycetales</taxon>
        <taxon>Actinomycetaceae</taxon>
        <taxon>Schaalia</taxon>
    </lineage>
</organism>
<reference evidence="1 2" key="1">
    <citation type="submission" date="2013-03" db="EMBL/GenBank/DDBJ databases">
        <title>Reference genome for the Human Microbiome Project.</title>
        <authorList>
            <person name="Aqrawi P."/>
            <person name="Ayvaz T."/>
            <person name="Bess C."/>
            <person name="Blankenburg K."/>
            <person name="Coyle M."/>
            <person name="Deng J."/>
            <person name="Forbes L."/>
            <person name="Fowler G."/>
            <person name="Francisco L."/>
            <person name="Fu Q."/>
            <person name="Gibbs R."/>
            <person name="Gross S."/>
            <person name="Gubbala S."/>
            <person name="Hale W."/>
            <person name="Hemphill L."/>
            <person name="Highlander S."/>
            <person name="Hirani K."/>
            <person name="Jackson L."/>
            <person name="Jakkamsetti A."/>
            <person name="Javaid M."/>
            <person name="Jayaseelan J.C."/>
            <person name="Jiang H."/>
            <person name="Joshi V."/>
            <person name="Korchina V."/>
            <person name="Kovar C."/>
            <person name="Lara F."/>
            <person name="Lee S."/>
            <person name="Liu Y."/>
            <person name="Mata R."/>
            <person name="Mathew T."/>
            <person name="Munidasa M."/>
            <person name="Muzny D."/>
            <person name="Nazareth L."/>
            <person name="Ngo R."/>
            <person name="Nguyen L."/>
            <person name="Nguyen N."/>
            <person name="Okwuonu G."/>
            <person name="Ongeri F."/>
            <person name="Palculict T."/>
            <person name="Patil S."/>
            <person name="Petrosino J."/>
            <person name="Pham C."/>
            <person name="Pham P."/>
            <person name="Pu L.-L."/>
            <person name="Qin X."/>
            <person name="Qu J."/>
            <person name="Reid J."/>
            <person name="Ross M."/>
            <person name="Ruth R."/>
            <person name="Saada N."/>
            <person name="San Lucas F."/>
            <person name="Santibanez J."/>
            <person name="Shang Y."/>
            <person name="Simmons D."/>
            <person name="Song X.-Z."/>
            <person name="Tang L.-Y."/>
            <person name="Thornton R."/>
            <person name="Warren J."/>
            <person name="Weissenberger G."/>
            <person name="Wilczek-Boney K."/>
            <person name="Worley K."/>
            <person name="Youmans B."/>
            <person name="Zhang J."/>
            <person name="Zhang L."/>
            <person name="Zhao Z."/>
            <person name="Zhou C."/>
            <person name="Zhu D."/>
            <person name="Zhu Y."/>
        </authorList>
    </citation>
    <scope>NUCLEOTIDE SEQUENCE [LARGE SCALE GENOMIC DNA]</scope>
    <source>
        <strain evidence="1 2">F0333</strain>
    </source>
</reference>
<evidence type="ECO:0000313" key="2">
    <source>
        <dbReference type="Proteomes" id="UP000013015"/>
    </source>
</evidence>
<keyword evidence="2" id="KW-1185">Reference proteome</keyword>
<protein>
    <submittedName>
        <fullName evidence="1">IS element transposase</fullName>
    </submittedName>
</protein>
<proteinExistence type="predicted"/>
<dbReference type="HOGENOM" id="CLU_2646294_0_0_11"/>
<dbReference type="Proteomes" id="UP000013015">
    <property type="component" value="Unassembled WGS sequence"/>
</dbReference>
<sequence length="76" mass="8483">MLEGEVELIKEEVSVILGQLSNQYRTCVVDALRSSFPLPALLKAAGLSSSSYYCQREAMNAPDKYAYLRDPILRIS</sequence>
<dbReference type="eggNOG" id="COG2801">
    <property type="taxonomic scope" value="Bacteria"/>
</dbReference>
<evidence type="ECO:0000313" key="1">
    <source>
        <dbReference type="EMBL" id="ENO17451.1"/>
    </source>
</evidence>
<accession>N6X0X7</accession>
<dbReference type="EMBL" id="AQHZ01000027">
    <property type="protein sequence ID" value="ENO17451.1"/>
    <property type="molecule type" value="Genomic_DNA"/>
</dbReference>
<dbReference type="STRING" id="888050.HMPREF9004_1817"/>
<comment type="caution">
    <text evidence="1">The sequence shown here is derived from an EMBL/GenBank/DDBJ whole genome shotgun (WGS) entry which is preliminary data.</text>
</comment>
<name>N6X0X7_9ACTO</name>
<dbReference type="AlphaFoldDB" id="N6X0X7"/>
<dbReference type="PATRIC" id="fig|888050.3.peg.1739"/>
<gene>
    <name evidence="1" type="ORF">HMPREF9004_1817</name>
</gene>